<evidence type="ECO:0000313" key="4">
    <source>
        <dbReference type="Proteomes" id="UP000315112"/>
    </source>
</evidence>
<dbReference type="EMBL" id="VLKW01000001">
    <property type="protein sequence ID" value="TWI51198.1"/>
    <property type="molecule type" value="Genomic_DNA"/>
</dbReference>
<keyword evidence="1" id="KW-0472">Membrane</keyword>
<feature type="transmembrane region" description="Helical" evidence="1">
    <location>
        <begin position="42"/>
        <end position="61"/>
    </location>
</feature>
<keyword evidence="1" id="KW-0812">Transmembrane</keyword>
<feature type="transmembrane region" description="Helical" evidence="1">
    <location>
        <begin position="68"/>
        <end position="92"/>
    </location>
</feature>
<dbReference type="RefSeq" id="WP_145872650.1">
    <property type="nucleotide sequence ID" value="NZ_CP046904.1"/>
</dbReference>
<proteinExistence type="predicted"/>
<dbReference type="AlphaFoldDB" id="A0A562Q3D5"/>
<organism evidence="3 4">
    <name type="scientific">Pseudoduganella flava</name>
    <dbReference type="NCBI Taxonomy" id="871742"/>
    <lineage>
        <taxon>Bacteria</taxon>
        <taxon>Pseudomonadati</taxon>
        <taxon>Pseudomonadota</taxon>
        <taxon>Betaproteobacteria</taxon>
        <taxon>Burkholderiales</taxon>
        <taxon>Oxalobacteraceae</taxon>
        <taxon>Telluria group</taxon>
        <taxon>Pseudoduganella</taxon>
    </lineage>
</organism>
<dbReference type="EMBL" id="CP046904">
    <property type="protein sequence ID" value="QGZ41261.1"/>
    <property type="molecule type" value="Genomic_DNA"/>
</dbReference>
<dbReference type="Proteomes" id="UP000437862">
    <property type="component" value="Chromosome"/>
</dbReference>
<evidence type="ECO:0000313" key="5">
    <source>
        <dbReference type="Proteomes" id="UP000437862"/>
    </source>
</evidence>
<protein>
    <submittedName>
        <fullName evidence="3">Uncharacterized protein</fullName>
    </submittedName>
</protein>
<evidence type="ECO:0000313" key="3">
    <source>
        <dbReference type="EMBL" id="TWI51198.1"/>
    </source>
</evidence>
<name>A0A562Q3D5_9BURK</name>
<reference evidence="2 5" key="3">
    <citation type="submission" date="2019-12" db="EMBL/GenBank/DDBJ databases">
        <title>Draft Genome Sequences of Six Type Strains of the Genus Massilia.</title>
        <authorList>
            <person name="Miess H."/>
            <person name="Frediansyah A."/>
            <person name="Goeker M."/>
            <person name="Gross H."/>
        </authorList>
    </citation>
    <scope>NUCLEOTIDE SEQUENCE [LARGE SCALE GENOMIC DNA]</scope>
    <source>
        <strain evidence="2 5">DSM 26639</strain>
    </source>
</reference>
<accession>A0A562Q3D5</accession>
<evidence type="ECO:0000256" key="1">
    <source>
        <dbReference type="SAM" id="Phobius"/>
    </source>
</evidence>
<gene>
    <name evidence="2" type="ORF">GO485_20815</name>
    <name evidence="3" type="ORF">IP92_00181</name>
</gene>
<dbReference type="Proteomes" id="UP000315112">
    <property type="component" value="Unassembled WGS sequence"/>
</dbReference>
<sequence>MRLLQLILIAAVFLAVLTAPAVLVARGLWRRGYPLAPRCLRVIVPLQVLLALGAVVLGDALGRHELPALIVVATLGTSALGAAAMWAIGALFPARLL</sequence>
<keyword evidence="1" id="KW-1133">Transmembrane helix</keyword>
<keyword evidence="5" id="KW-1185">Reference proteome</keyword>
<reference evidence="3" key="2">
    <citation type="submission" date="2019-07" db="EMBL/GenBank/DDBJ databases">
        <authorList>
            <person name="Whitman W."/>
            <person name="Huntemann M."/>
            <person name="Clum A."/>
            <person name="Pillay M."/>
            <person name="Palaniappan K."/>
            <person name="Varghese N."/>
            <person name="Mikhailova N."/>
            <person name="Stamatis D."/>
            <person name="Reddy T."/>
            <person name="Daum C."/>
            <person name="Shapiro N."/>
            <person name="Ivanova N."/>
            <person name="Kyrpides N."/>
            <person name="Woyke T."/>
        </authorList>
    </citation>
    <scope>NUCLEOTIDE SEQUENCE</scope>
    <source>
        <strain evidence="3">CGMCC 1.10685</strain>
    </source>
</reference>
<reference evidence="3 4" key="1">
    <citation type="journal article" date="2015" name="Stand. Genomic Sci.">
        <title>Genomic Encyclopedia of Bacterial and Archaeal Type Strains, Phase III: the genomes of soil and plant-associated and newly described type strains.</title>
        <authorList>
            <person name="Whitman W.B."/>
            <person name="Woyke T."/>
            <person name="Klenk H.P."/>
            <person name="Zhou Y."/>
            <person name="Lilburn T.G."/>
            <person name="Beck B.J."/>
            <person name="De Vos P."/>
            <person name="Vandamme P."/>
            <person name="Eisen J.A."/>
            <person name="Garrity G."/>
            <person name="Hugenholtz P."/>
            <person name="Kyrpides N.C."/>
        </authorList>
    </citation>
    <scope>NUCLEOTIDE SEQUENCE [LARGE SCALE GENOMIC DNA]</scope>
    <source>
        <strain evidence="3 4">CGMCC 1.10685</strain>
    </source>
</reference>
<evidence type="ECO:0000313" key="2">
    <source>
        <dbReference type="EMBL" id="QGZ41261.1"/>
    </source>
</evidence>